<name>A0A0R3SZ94_HYMDI</name>
<reference evidence="3" key="1">
    <citation type="submission" date="2017-02" db="UniProtKB">
        <authorList>
            <consortium name="WormBaseParasite"/>
        </authorList>
    </citation>
    <scope>IDENTIFICATION</scope>
</reference>
<dbReference type="SUPFAM" id="SSF56672">
    <property type="entry name" value="DNA/RNA polymerases"/>
    <property type="match status" value="1"/>
</dbReference>
<evidence type="ECO:0000313" key="2">
    <source>
        <dbReference type="Proteomes" id="UP000274504"/>
    </source>
</evidence>
<dbReference type="PANTHER" id="PTHR37984">
    <property type="entry name" value="PROTEIN CBG26694"/>
    <property type="match status" value="1"/>
</dbReference>
<sequence>MHPSATIFEATPRKCTQATARLMLERGQVVFRRKRSVSIAAMKMEEDEFVHIEETGALRPVTYSKWAAPVAVTRKANASTRICPDFSTEINSL</sequence>
<gene>
    <name evidence="1" type="ORF">HDID_LOCUS11087</name>
</gene>
<evidence type="ECO:0000313" key="1">
    <source>
        <dbReference type="EMBL" id="VDL64779.1"/>
    </source>
</evidence>
<organism evidence="3">
    <name type="scientific">Hymenolepis diminuta</name>
    <name type="common">Rat tapeworm</name>
    <dbReference type="NCBI Taxonomy" id="6216"/>
    <lineage>
        <taxon>Eukaryota</taxon>
        <taxon>Metazoa</taxon>
        <taxon>Spiralia</taxon>
        <taxon>Lophotrochozoa</taxon>
        <taxon>Platyhelminthes</taxon>
        <taxon>Cestoda</taxon>
        <taxon>Eucestoda</taxon>
        <taxon>Cyclophyllidea</taxon>
        <taxon>Hymenolepididae</taxon>
        <taxon>Hymenolepis</taxon>
    </lineage>
</organism>
<dbReference type="PANTHER" id="PTHR37984:SF5">
    <property type="entry name" value="PROTEIN NYNRIN-LIKE"/>
    <property type="match status" value="1"/>
</dbReference>
<dbReference type="AlphaFoldDB" id="A0A0R3SZ94"/>
<dbReference type="InterPro" id="IPR050951">
    <property type="entry name" value="Retrovirus_Pol_polyprotein"/>
</dbReference>
<dbReference type="OrthoDB" id="10068977at2759"/>
<dbReference type="Gene3D" id="3.10.10.10">
    <property type="entry name" value="HIV Type 1 Reverse Transcriptase, subunit A, domain 1"/>
    <property type="match status" value="1"/>
</dbReference>
<accession>A0A0R3SZ94</accession>
<dbReference type="Proteomes" id="UP000274504">
    <property type="component" value="Unassembled WGS sequence"/>
</dbReference>
<dbReference type="InterPro" id="IPR043502">
    <property type="entry name" value="DNA/RNA_pol_sf"/>
</dbReference>
<reference evidence="1 2" key="2">
    <citation type="submission" date="2018-11" db="EMBL/GenBank/DDBJ databases">
        <authorList>
            <consortium name="Pathogen Informatics"/>
        </authorList>
    </citation>
    <scope>NUCLEOTIDE SEQUENCE [LARGE SCALE GENOMIC DNA]</scope>
</reference>
<evidence type="ECO:0000313" key="3">
    <source>
        <dbReference type="WBParaSite" id="HDID_0001109001-mRNA-1"/>
    </source>
</evidence>
<proteinExistence type="predicted"/>
<dbReference type="EMBL" id="UYSG01012460">
    <property type="protein sequence ID" value="VDL64779.1"/>
    <property type="molecule type" value="Genomic_DNA"/>
</dbReference>
<protein>
    <submittedName>
        <fullName evidence="1 3">Uncharacterized protein</fullName>
    </submittedName>
</protein>
<dbReference type="WBParaSite" id="HDID_0001109001-mRNA-1">
    <property type="protein sequence ID" value="HDID_0001109001-mRNA-1"/>
    <property type="gene ID" value="HDID_0001109001"/>
</dbReference>